<dbReference type="AlphaFoldDB" id="L9L7K6"/>
<reference evidence="3" key="1">
    <citation type="submission" date="2012-07" db="EMBL/GenBank/DDBJ databases">
        <title>Genome of the Chinese tree shrew, a rising model animal genetically related to primates.</title>
        <authorList>
            <person name="Zhang G."/>
            <person name="Fan Y."/>
            <person name="Yao Y."/>
            <person name="Huang Z."/>
        </authorList>
    </citation>
    <scope>NUCLEOTIDE SEQUENCE [LARGE SCALE GENOMIC DNA]</scope>
</reference>
<feature type="region of interest" description="Disordered" evidence="1">
    <location>
        <begin position="1"/>
        <end position="20"/>
    </location>
</feature>
<dbReference type="Proteomes" id="UP000011518">
    <property type="component" value="Unassembled WGS sequence"/>
</dbReference>
<gene>
    <name evidence="2" type="ORF">TREES_T100012938</name>
</gene>
<dbReference type="EMBL" id="KB320524">
    <property type="protein sequence ID" value="ELW69687.1"/>
    <property type="molecule type" value="Genomic_DNA"/>
</dbReference>
<evidence type="ECO:0000313" key="2">
    <source>
        <dbReference type="EMBL" id="ELW69687.1"/>
    </source>
</evidence>
<feature type="compositionally biased region" description="Polar residues" evidence="1">
    <location>
        <begin position="9"/>
        <end position="19"/>
    </location>
</feature>
<reference evidence="3" key="2">
    <citation type="journal article" date="2013" name="Nat. Commun.">
        <title>Genome of the Chinese tree shrew.</title>
        <authorList>
            <person name="Fan Y."/>
            <person name="Huang Z.Y."/>
            <person name="Cao C.C."/>
            <person name="Chen C.S."/>
            <person name="Chen Y.X."/>
            <person name="Fan D.D."/>
            <person name="He J."/>
            <person name="Hou H.L."/>
            <person name="Hu L."/>
            <person name="Hu X.T."/>
            <person name="Jiang X.T."/>
            <person name="Lai R."/>
            <person name="Lang Y.S."/>
            <person name="Liang B."/>
            <person name="Liao S.G."/>
            <person name="Mu D."/>
            <person name="Ma Y.Y."/>
            <person name="Niu Y.Y."/>
            <person name="Sun X.Q."/>
            <person name="Xia J.Q."/>
            <person name="Xiao J."/>
            <person name="Xiong Z.Q."/>
            <person name="Xu L."/>
            <person name="Yang L."/>
            <person name="Zhang Y."/>
            <person name="Zhao W."/>
            <person name="Zhao X.D."/>
            <person name="Zheng Y.T."/>
            <person name="Zhou J.M."/>
            <person name="Zhu Y.B."/>
            <person name="Zhang G.J."/>
            <person name="Wang J."/>
            <person name="Yao Y.G."/>
        </authorList>
    </citation>
    <scope>NUCLEOTIDE SEQUENCE [LARGE SCALE GENOMIC DNA]</scope>
</reference>
<dbReference type="InParanoid" id="L9L7K6"/>
<proteinExistence type="predicted"/>
<evidence type="ECO:0000313" key="3">
    <source>
        <dbReference type="Proteomes" id="UP000011518"/>
    </source>
</evidence>
<protein>
    <submittedName>
        <fullName evidence="2">Uncharacterized protein</fullName>
    </submittedName>
</protein>
<name>L9L7K6_TUPCH</name>
<sequence length="85" mass="9577">MAARAHLRTQPSLDHSASTVPRPCLCSGEVGVGLYHQKQPEDTKHSMEVFVVSDIGSYAYETAYELEQDHMSLAKARRMHWMADD</sequence>
<accession>L9L7K6</accession>
<organism evidence="2 3">
    <name type="scientific">Tupaia chinensis</name>
    <name type="common">Chinese tree shrew</name>
    <name type="synonym">Tupaia belangeri chinensis</name>
    <dbReference type="NCBI Taxonomy" id="246437"/>
    <lineage>
        <taxon>Eukaryota</taxon>
        <taxon>Metazoa</taxon>
        <taxon>Chordata</taxon>
        <taxon>Craniata</taxon>
        <taxon>Vertebrata</taxon>
        <taxon>Euteleostomi</taxon>
        <taxon>Mammalia</taxon>
        <taxon>Eutheria</taxon>
        <taxon>Euarchontoglires</taxon>
        <taxon>Scandentia</taxon>
        <taxon>Tupaiidae</taxon>
        <taxon>Tupaia</taxon>
    </lineage>
</organism>
<evidence type="ECO:0000256" key="1">
    <source>
        <dbReference type="SAM" id="MobiDB-lite"/>
    </source>
</evidence>
<keyword evidence="3" id="KW-1185">Reference proteome</keyword>